<evidence type="ECO:0008006" key="6">
    <source>
        <dbReference type="Google" id="ProtNLM"/>
    </source>
</evidence>
<evidence type="ECO:0000313" key="5">
    <source>
        <dbReference type="EMBL" id="SVA30364.1"/>
    </source>
</evidence>
<keyword evidence="4" id="KW-0560">Oxidoreductase</keyword>
<dbReference type="InterPro" id="IPR016856">
    <property type="entry name" value="QueF_type1"/>
</dbReference>
<dbReference type="PANTHER" id="PTHR34354">
    <property type="entry name" value="NADPH-DEPENDENT 7-CYANO-7-DEAZAGUANINE REDUCTASE"/>
    <property type="match status" value="1"/>
</dbReference>
<reference evidence="5" key="1">
    <citation type="submission" date="2018-05" db="EMBL/GenBank/DDBJ databases">
        <authorList>
            <person name="Lanie J.A."/>
            <person name="Ng W.-L."/>
            <person name="Kazmierczak K.M."/>
            <person name="Andrzejewski T.M."/>
            <person name="Davidsen T.M."/>
            <person name="Wayne K.J."/>
            <person name="Tettelin H."/>
            <person name="Glass J.I."/>
            <person name="Rusch D."/>
            <person name="Podicherti R."/>
            <person name="Tsui H.-C.T."/>
            <person name="Winkler M.E."/>
        </authorList>
    </citation>
    <scope>NUCLEOTIDE SEQUENCE</scope>
</reference>
<evidence type="ECO:0000256" key="3">
    <source>
        <dbReference type="ARBA" id="ARBA00022857"/>
    </source>
</evidence>
<dbReference type="NCBIfam" id="TIGR03139">
    <property type="entry name" value="QueF-II"/>
    <property type="match status" value="1"/>
</dbReference>
<evidence type="ECO:0000256" key="4">
    <source>
        <dbReference type="ARBA" id="ARBA00023002"/>
    </source>
</evidence>
<evidence type="ECO:0000256" key="1">
    <source>
        <dbReference type="ARBA" id="ARBA00022490"/>
    </source>
</evidence>
<proteinExistence type="inferred from homology"/>
<protein>
    <recommendedName>
        <fullName evidence="6">NADPH-dependent 7-cyano-7-deazaguanine reductase N-terminal domain-containing protein</fullName>
    </recommendedName>
</protein>
<dbReference type="HAMAP" id="MF_00818">
    <property type="entry name" value="QueF_type1"/>
    <property type="match status" value="1"/>
</dbReference>
<dbReference type="Gene3D" id="3.30.1130.10">
    <property type="match status" value="1"/>
</dbReference>
<dbReference type="SUPFAM" id="SSF55620">
    <property type="entry name" value="Tetrahydrobiopterin biosynthesis enzymes-like"/>
    <property type="match status" value="1"/>
</dbReference>
<dbReference type="EMBL" id="UINC01006913">
    <property type="protein sequence ID" value="SVA30364.1"/>
    <property type="molecule type" value="Genomic_DNA"/>
</dbReference>
<organism evidence="5">
    <name type="scientific">marine metagenome</name>
    <dbReference type="NCBI Taxonomy" id="408172"/>
    <lineage>
        <taxon>unclassified sequences</taxon>
        <taxon>metagenomes</taxon>
        <taxon>ecological metagenomes</taxon>
    </lineage>
</organism>
<sequence>MPSIEELQTAYESLDDKIEIVSEDSINPELLIAFDYEYSGSDTKVFITTEEFTAVCPWTGLPDFGKLTIEYVPSNLCLELKSLKYYLMGFTGVGIVQEHAANKIIRDLVNCSKPEEMSIELEYKVRGGIATKVSVTHKK</sequence>
<dbReference type="AlphaFoldDB" id="A0A381UQZ8"/>
<accession>A0A381UQZ8</accession>
<dbReference type="PANTHER" id="PTHR34354:SF1">
    <property type="entry name" value="NADPH-DEPENDENT 7-CYANO-7-DEAZAGUANINE REDUCTASE"/>
    <property type="match status" value="1"/>
</dbReference>
<dbReference type="GO" id="GO:0033739">
    <property type="term" value="F:preQ1 synthase activity"/>
    <property type="evidence" value="ECO:0007669"/>
    <property type="project" value="InterPro"/>
</dbReference>
<name>A0A381UQZ8_9ZZZZ</name>
<keyword evidence="3" id="KW-0521">NADP</keyword>
<dbReference type="InterPro" id="IPR029500">
    <property type="entry name" value="QueF"/>
</dbReference>
<keyword evidence="1" id="KW-0963">Cytoplasm</keyword>
<dbReference type="GO" id="GO:0005737">
    <property type="term" value="C:cytoplasm"/>
    <property type="evidence" value="ECO:0007669"/>
    <property type="project" value="InterPro"/>
</dbReference>
<dbReference type="Pfam" id="PF14489">
    <property type="entry name" value="QueF"/>
    <property type="match status" value="1"/>
</dbReference>
<keyword evidence="2" id="KW-0671">Queuosine biosynthesis</keyword>
<dbReference type="InterPro" id="IPR043133">
    <property type="entry name" value="GTP-CH-I_C/QueF"/>
</dbReference>
<gene>
    <name evidence="5" type="ORF">METZ01_LOCUS83218</name>
</gene>
<dbReference type="GO" id="GO:0008616">
    <property type="term" value="P:tRNA queuosine(34) biosynthetic process"/>
    <property type="evidence" value="ECO:0007669"/>
    <property type="project" value="UniProtKB-KW"/>
</dbReference>
<dbReference type="InterPro" id="IPR050084">
    <property type="entry name" value="NADPH_dep_7-cyano-7-deazaG_red"/>
</dbReference>
<evidence type="ECO:0000256" key="2">
    <source>
        <dbReference type="ARBA" id="ARBA00022785"/>
    </source>
</evidence>